<keyword evidence="1" id="KW-0540">Nuclease</keyword>
<proteinExistence type="inferred from homology"/>
<dbReference type="GO" id="GO:0008270">
    <property type="term" value="F:zinc ion binding"/>
    <property type="evidence" value="ECO:0007669"/>
    <property type="project" value="InterPro"/>
</dbReference>
<reference evidence="6 7" key="1">
    <citation type="submission" date="2019-09" db="EMBL/GenBank/DDBJ databases">
        <title>Taxonomic organization of the family Brucellaceae based on a phylogenomic approach.</title>
        <authorList>
            <person name="Leclercq S."/>
            <person name="Cloeckaert A."/>
            <person name="Zygmunt M.S."/>
        </authorList>
    </citation>
    <scope>NUCLEOTIDE SEQUENCE [LARGE SCALE GENOMIC DNA]</scope>
    <source>
        <strain evidence="6 7">TA93</strain>
    </source>
</reference>
<evidence type="ECO:0000256" key="4">
    <source>
        <dbReference type="ARBA" id="ARBA00040194"/>
    </source>
</evidence>
<comment type="caution">
    <text evidence="6">The sequence shown here is derived from an EMBL/GenBank/DDBJ whole genome shotgun (WGS) entry which is preliminary data.</text>
</comment>
<evidence type="ECO:0000256" key="1">
    <source>
        <dbReference type="ARBA" id="ARBA00022722"/>
    </source>
</evidence>
<dbReference type="EMBL" id="WBVY01000001">
    <property type="protein sequence ID" value="KAB2659639.1"/>
    <property type="molecule type" value="Genomic_DNA"/>
</dbReference>
<accession>A0A7V8B4T1</accession>
<evidence type="ECO:0000313" key="6">
    <source>
        <dbReference type="EMBL" id="KAB2659639.1"/>
    </source>
</evidence>
<dbReference type="Gene3D" id="1.10.30.50">
    <property type="match status" value="1"/>
</dbReference>
<dbReference type="InterPro" id="IPR002711">
    <property type="entry name" value="HNH"/>
</dbReference>
<evidence type="ECO:0000313" key="7">
    <source>
        <dbReference type="Proteomes" id="UP000460650"/>
    </source>
</evidence>
<dbReference type="InterPro" id="IPR003615">
    <property type="entry name" value="HNH_nuc"/>
</dbReference>
<sequence>MTKPPRICSCGNIVPHSQLCSCQIKQKRERSAQHDAQRPTAAQRGYNYGWRKARKEYLGMHPHCRECARHGLTRLATVVDHVIPHRGDKRLFWHRANWQPLCEPCHNSTKQRQERNL</sequence>
<dbReference type="AlphaFoldDB" id="A0A7V8B4T1"/>
<comment type="similarity">
    <text evidence="3">Belongs to the HNH nuclease family.</text>
</comment>
<dbReference type="GO" id="GO:0005829">
    <property type="term" value="C:cytosol"/>
    <property type="evidence" value="ECO:0007669"/>
    <property type="project" value="TreeGrafter"/>
</dbReference>
<evidence type="ECO:0000256" key="2">
    <source>
        <dbReference type="ARBA" id="ARBA00022801"/>
    </source>
</evidence>
<dbReference type="CDD" id="cd00085">
    <property type="entry name" value="HNHc"/>
    <property type="match status" value="1"/>
</dbReference>
<dbReference type="Proteomes" id="UP000460650">
    <property type="component" value="Unassembled WGS sequence"/>
</dbReference>
<keyword evidence="6" id="KW-0255">Endonuclease</keyword>
<dbReference type="PANTHER" id="PTHR41286:SF1">
    <property type="entry name" value="HNH NUCLEASE YAJD-RELATED"/>
    <property type="match status" value="1"/>
</dbReference>
<protein>
    <recommendedName>
        <fullName evidence="4">Putative HNH nuclease YajD</fullName>
    </recommendedName>
</protein>
<name>A0A7V8B4T1_9HYPH</name>
<feature type="domain" description="HNH nuclease" evidence="5">
    <location>
        <begin position="52"/>
        <end position="107"/>
    </location>
</feature>
<dbReference type="SMART" id="SM00507">
    <property type="entry name" value="HNHc"/>
    <property type="match status" value="1"/>
</dbReference>
<organism evidence="6 7">
    <name type="scientific">Brucella tritici</name>
    <dbReference type="NCBI Taxonomy" id="94626"/>
    <lineage>
        <taxon>Bacteria</taxon>
        <taxon>Pseudomonadati</taxon>
        <taxon>Pseudomonadota</taxon>
        <taxon>Alphaproteobacteria</taxon>
        <taxon>Hyphomicrobiales</taxon>
        <taxon>Brucellaceae</taxon>
        <taxon>Brucella/Ochrobactrum group</taxon>
        <taxon>Brucella</taxon>
    </lineage>
</organism>
<gene>
    <name evidence="6" type="ORF">F9K94_00915</name>
</gene>
<dbReference type="GO" id="GO:0003676">
    <property type="term" value="F:nucleic acid binding"/>
    <property type="evidence" value="ECO:0007669"/>
    <property type="project" value="InterPro"/>
</dbReference>
<dbReference type="GO" id="GO:0016787">
    <property type="term" value="F:hydrolase activity"/>
    <property type="evidence" value="ECO:0007669"/>
    <property type="project" value="UniProtKB-KW"/>
</dbReference>
<dbReference type="Pfam" id="PF01844">
    <property type="entry name" value="HNH"/>
    <property type="match status" value="1"/>
</dbReference>
<dbReference type="GO" id="GO:0004519">
    <property type="term" value="F:endonuclease activity"/>
    <property type="evidence" value="ECO:0007669"/>
    <property type="project" value="UniProtKB-KW"/>
</dbReference>
<evidence type="ECO:0000256" key="3">
    <source>
        <dbReference type="ARBA" id="ARBA00038412"/>
    </source>
</evidence>
<dbReference type="PANTHER" id="PTHR41286">
    <property type="entry name" value="HNH NUCLEASE YAJD-RELATED"/>
    <property type="match status" value="1"/>
</dbReference>
<keyword evidence="2" id="KW-0378">Hydrolase</keyword>
<evidence type="ECO:0000259" key="5">
    <source>
        <dbReference type="SMART" id="SM00507"/>
    </source>
</evidence>